<sequence>MQEMSKSEKEREERINNGDTLFMGNDKPLSFHLSYSHCY</sequence>
<dbReference type="AlphaFoldDB" id="A0A2P2QQD3"/>
<name>A0A2P2QQD3_RHIMU</name>
<feature type="region of interest" description="Disordered" evidence="1">
    <location>
        <begin position="1"/>
        <end position="22"/>
    </location>
</feature>
<feature type="compositionally biased region" description="Basic and acidic residues" evidence="1">
    <location>
        <begin position="1"/>
        <end position="16"/>
    </location>
</feature>
<organism evidence="2">
    <name type="scientific">Rhizophora mucronata</name>
    <name type="common">Asiatic mangrove</name>
    <dbReference type="NCBI Taxonomy" id="61149"/>
    <lineage>
        <taxon>Eukaryota</taxon>
        <taxon>Viridiplantae</taxon>
        <taxon>Streptophyta</taxon>
        <taxon>Embryophyta</taxon>
        <taxon>Tracheophyta</taxon>
        <taxon>Spermatophyta</taxon>
        <taxon>Magnoliopsida</taxon>
        <taxon>eudicotyledons</taxon>
        <taxon>Gunneridae</taxon>
        <taxon>Pentapetalae</taxon>
        <taxon>rosids</taxon>
        <taxon>fabids</taxon>
        <taxon>Malpighiales</taxon>
        <taxon>Rhizophoraceae</taxon>
        <taxon>Rhizophora</taxon>
    </lineage>
</organism>
<reference evidence="2" key="1">
    <citation type="submission" date="2018-02" db="EMBL/GenBank/DDBJ databases">
        <title>Rhizophora mucronata_Transcriptome.</title>
        <authorList>
            <person name="Meera S.P."/>
            <person name="Sreeshan A."/>
            <person name="Augustine A."/>
        </authorList>
    </citation>
    <scope>NUCLEOTIDE SEQUENCE</scope>
    <source>
        <tissue evidence="2">Leaf</tissue>
    </source>
</reference>
<evidence type="ECO:0000313" key="2">
    <source>
        <dbReference type="EMBL" id="MBX69135.1"/>
    </source>
</evidence>
<evidence type="ECO:0000256" key="1">
    <source>
        <dbReference type="SAM" id="MobiDB-lite"/>
    </source>
</evidence>
<protein>
    <submittedName>
        <fullName evidence="2">Uncharacterized protein</fullName>
    </submittedName>
</protein>
<accession>A0A2P2QQD3</accession>
<proteinExistence type="predicted"/>
<dbReference type="EMBL" id="GGEC01088651">
    <property type="protein sequence ID" value="MBX69135.1"/>
    <property type="molecule type" value="Transcribed_RNA"/>
</dbReference>